<feature type="binding site" evidence="1">
    <location>
        <position position="39"/>
    </location>
    <ligand>
        <name>[4Fe-4S] cluster</name>
        <dbReference type="ChEBI" id="CHEBI:49883"/>
    </ligand>
</feature>
<evidence type="ECO:0000313" key="2">
    <source>
        <dbReference type="EMBL" id="QEW07582.1"/>
    </source>
</evidence>
<dbReference type="KEGG" id="nik:F5I99_14335"/>
<feature type="binding site" evidence="1">
    <location>
        <position position="194"/>
    </location>
    <ligand>
        <name>[4Fe-4S] cluster</name>
        <dbReference type="ChEBI" id="CHEBI:49883"/>
    </ligand>
</feature>
<dbReference type="RefSeq" id="WP_151057150.1">
    <property type="nucleotide sequence ID" value="NZ_CP044222.1"/>
</dbReference>
<dbReference type="AlphaFoldDB" id="A0A5J6LGU8"/>
<evidence type="ECO:0000256" key="1">
    <source>
        <dbReference type="HAMAP-Rule" id="MF_02233"/>
    </source>
</evidence>
<comment type="similarity">
    <text evidence="1">Belongs to the peptidase U32 family. UbiV subfamily.</text>
</comment>
<dbReference type="Pfam" id="PF01136">
    <property type="entry name" value="Peptidase_U32"/>
    <property type="match status" value="1"/>
</dbReference>
<gene>
    <name evidence="1" type="primary">ubiV</name>
    <name evidence="2" type="ORF">F5I99_14335</name>
</gene>
<reference evidence="2 3" key="1">
    <citation type="submission" date="2019-09" db="EMBL/GenBank/DDBJ databases">
        <title>Nitrincola iocasae sp. nov., a bacterium isolated from the sediment collected at a cold seep field in South China Sea.</title>
        <authorList>
            <person name="Zhang H."/>
            <person name="Wang H."/>
            <person name="Li C."/>
        </authorList>
    </citation>
    <scope>NUCLEOTIDE SEQUENCE [LARGE SCALE GENOMIC DNA]</scope>
    <source>
        <strain evidence="2 3">KXZD1103</strain>
    </source>
</reference>
<dbReference type="InterPro" id="IPR001539">
    <property type="entry name" value="Peptidase_U32"/>
</dbReference>
<dbReference type="PANTHER" id="PTHR30217">
    <property type="entry name" value="PEPTIDASE U32 FAMILY"/>
    <property type="match status" value="1"/>
</dbReference>
<organism evidence="2 3">
    <name type="scientific">Nitrincola iocasae</name>
    <dbReference type="NCBI Taxonomy" id="2614693"/>
    <lineage>
        <taxon>Bacteria</taxon>
        <taxon>Pseudomonadati</taxon>
        <taxon>Pseudomonadota</taxon>
        <taxon>Gammaproteobacteria</taxon>
        <taxon>Oceanospirillales</taxon>
        <taxon>Oceanospirillaceae</taxon>
        <taxon>Nitrincola</taxon>
    </lineage>
</organism>
<evidence type="ECO:0000313" key="3">
    <source>
        <dbReference type="Proteomes" id="UP000325606"/>
    </source>
</evidence>
<dbReference type="InterPro" id="IPR043693">
    <property type="entry name" value="UbiV"/>
</dbReference>
<comment type="cofactor">
    <cofactor evidence="1">
        <name>[4Fe-4S] cluster</name>
        <dbReference type="ChEBI" id="CHEBI:49883"/>
    </cofactor>
</comment>
<keyword evidence="1" id="KW-0411">Iron-sulfur</keyword>
<keyword evidence="1" id="KW-0408">Iron</keyword>
<name>A0A5J6LGU8_9GAMM</name>
<keyword evidence="3" id="KW-1185">Reference proteome</keyword>
<dbReference type="GO" id="GO:0051539">
    <property type="term" value="F:4 iron, 4 sulfur cluster binding"/>
    <property type="evidence" value="ECO:0007669"/>
    <property type="project" value="UniProtKB-UniRule"/>
</dbReference>
<dbReference type="Proteomes" id="UP000325606">
    <property type="component" value="Chromosome"/>
</dbReference>
<dbReference type="GO" id="GO:0006744">
    <property type="term" value="P:ubiquinone biosynthetic process"/>
    <property type="evidence" value="ECO:0007669"/>
    <property type="project" value="UniProtKB-UniRule"/>
</dbReference>
<dbReference type="UniPathway" id="UPA00232"/>
<dbReference type="HAMAP" id="MF_02233">
    <property type="entry name" value="UbiV"/>
    <property type="match status" value="1"/>
</dbReference>
<comment type="function">
    <text evidence="1">Required for O(2)-independent ubiquinone (coenzyme Q) biosynthesis. Together with UbiU, is essential for the C6-hydroxylation reaction in the oxygen-independent ubiquinone biosynthesis pathway.</text>
</comment>
<dbReference type="InterPro" id="IPR051454">
    <property type="entry name" value="RNA/ubiquinone_mod_enzymes"/>
</dbReference>
<keyword evidence="1" id="KW-0004">4Fe-4S</keyword>
<protein>
    <recommendedName>
        <fullName evidence="1">Ubiquinone biosynthesis protein UbiV</fullName>
    </recommendedName>
</protein>
<feature type="binding site" evidence="1">
    <location>
        <position position="198"/>
    </location>
    <ligand>
        <name>[4Fe-4S] cluster</name>
        <dbReference type="ChEBI" id="CHEBI:49883"/>
    </ligand>
</feature>
<dbReference type="PANTHER" id="PTHR30217:SF11">
    <property type="entry name" value="UBIQUINONE BIOSYNTHESIS PROTEIN UBIV"/>
    <property type="match status" value="1"/>
</dbReference>
<comment type="subunit">
    <text evidence="1">Forms a heterodimer with UbiU.</text>
</comment>
<keyword evidence="1" id="KW-0831">Ubiquinone biosynthesis</keyword>
<dbReference type="EMBL" id="CP044222">
    <property type="protein sequence ID" value="QEW07582.1"/>
    <property type="molecule type" value="Genomic_DNA"/>
</dbReference>
<dbReference type="GO" id="GO:0046872">
    <property type="term" value="F:metal ion binding"/>
    <property type="evidence" value="ECO:0007669"/>
    <property type="project" value="UniProtKB-KW"/>
</dbReference>
<accession>A0A5J6LGU8</accession>
<comment type="pathway">
    <text evidence="1">Cofactor biosynthesis; ubiquinone biosynthesis.</text>
</comment>
<dbReference type="NCBIfam" id="NF011991">
    <property type="entry name" value="PRK15447.1"/>
    <property type="match status" value="1"/>
</dbReference>
<proteinExistence type="inferred from homology"/>
<keyword evidence="1" id="KW-0479">Metal-binding</keyword>
<feature type="binding site" evidence="1">
    <location>
        <position position="181"/>
    </location>
    <ligand>
        <name>[4Fe-4S] cluster</name>
        <dbReference type="ChEBI" id="CHEBI:49883"/>
    </ligand>
</feature>
<sequence length="301" mass="34025">MKLSLGPLLYYWKKSEVEAFYEQVSQWPVEIVYLGETVCARRRELKLDDWASIANQLVQAGKQVVLSSQTLIESEGDLKQLMRLVDLAASQGWQVEANDQSALQLLSEAEVPFVSGPAVNIYNPRTLQRLVNLGLQRWCFPVELSRETLADMQQAIAAQGMQVETEVFAYGHLPLAWSSRCFTARYHDLPKDRCGFVCQQYQDGLLMRSQEAQDVFVLNGIQSLSGACCNLADQLPLMQQLQVDVVRLSPQAQSMAEVVSHFDQLRHGWTPLETTIPLHDQLDCNGYWFGRPGMEQVESGR</sequence>